<organism evidence="2 3">
    <name type="scientific">Dendrobium nobile</name>
    <name type="common">Orchid</name>
    <dbReference type="NCBI Taxonomy" id="94219"/>
    <lineage>
        <taxon>Eukaryota</taxon>
        <taxon>Viridiplantae</taxon>
        <taxon>Streptophyta</taxon>
        <taxon>Embryophyta</taxon>
        <taxon>Tracheophyta</taxon>
        <taxon>Spermatophyta</taxon>
        <taxon>Magnoliopsida</taxon>
        <taxon>Liliopsida</taxon>
        <taxon>Asparagales</taxon>
        <taxon>Orchidaceae</taxon>
        <taxon>Epidendroideae</taxon>
        <taxon>Malaxideae</taxon>
        <taxon>Dendrobiinae</taxon>
        <taxon>Dendrobium</taxon>
    </lineage>
</organism>
<feature type="compositionally biased region" description="Basic and acidic residues" evidence="1">
    <location>
        <begin position="72"/>
        <end position="91"/>
    </location>
</feature>
<evidence type="ECO:0000313" key="3">
    <source>
        <dbReference type="Proteomes" id="UP000829196"/>
    </source>
</evidence>
<evidence type="ECO:0000313" key="2">
    <source>
        <dbReference type="EMBL" id="KAI0516539.1"/>
    </source>
</evidence>
<keyword evidence="3" id="KW-1185">Reference proteome</keyword>
<proteinExistence type="predicted"/>
<dbReference type="Proteomes" id="UP000829196">
    <property type="component" value="Unassembled WGS sequence"/>
</dbReference>
<feature type="region of interest" description="Disordered" evidence="1">
    <location>
        <begin position="56"/>
        <end position="91"/>
    </location>
</feature>
<dbReference type="AlphaFoldDB" id="A0A8T3BPT2"/>
<name>A0A8T3BPT2_DENNO</name>
<dbReference type="EMBL" id="JAGYWB010000007">
    <property type="protein sequence ID" value="KAI0516539.1"/>
    <property type="molecule type" value="Genomic_DNA"/>
</dbReference>
<protein>
    <submittedName>
        <fullName evidence="2">Uncharacterized protein</fullName>
    </submittedName>
</protein>
<comment type="caution">
    <text evidence="2">The sequence shown here is derived from an EMBL/GenBank/DDBJ whole genome shotgun (WGS) entry which is preliminary data.</text>
</comment>
<sequence>MRRRKKEDYLASKRRPATRVRTRWRLRLGQGDGEVPVSLDVVGKGWLRLGRLRKRERKGDRALPSGVCGNESQREGSARSVRASEMREDLL</sequence>
<reference evidence="2" key="1">
    <citation type="journal article" date="2022" name="Front. Genet.">
        <title>Chromosome-Scale Assembly of the Dendrobium nobile Genome Provides Insights Into the Molecular Mechanism of the Biosynthesis of the Medicinal Active Ingredient of Dendrobium.</title>
        <authorList>
            <person name="Xu Q."/>
            <person name="Niu S.-C."/>
            <person name="Li K.-L."/>
            <person name="Zheng P.-J."/>
            <person name="Zhang X.-J."/>
            <person name="Jia Y."/>
            <person name="Liu Y."/>
            <person name="Niu Y.-X."/>
            <person name="Yu L.-H."/>
            <person name="Chen D.-F."/>
            <person name="Zhang G.-Q."/>
        </authorList>
    </citation>
    <scope>NUCLEOTIDE SEQUENCE</scope>
    <source>
        <tissue evidence="2">Leaf</tissue>
    </source>
</reference>
<gene>
    <name evidence="2" type="ORF">KFK09_009216</name>
</gene>
<evidence type="ECO:0000256" key="1">
    <source>
        <dbReference type="SAM" id="MobiDB-lite"/>
    </source>
</evidence>
<accession>A0A8T3BPT2</accession>